<feature type="repeat" description="WD" evidence="3">
    <location>
        <begin position="801"/>
        <end position="842"/>
    </location>
</feature>
<proteinExistence type="predicted"/>
<dbReference type="InterPro" id="IPR056884">
    <property type="entry name" value="NPHP3-like_N"/>
</dbReference>
<dbReference type="InterPro" id="IPR027417">
    <property type="entry name" value="P-loop_NTPase"/>
</dbReference>
<evidence type="ECO:0000259" key="6">
    <source>
        <dbReference type="PROSITE" id="PS50837"/>
    </source>
</evidence>
<dbReference type="EMBL" id="JASBNA010000012">
    <property type="protein sequence ID" value="KAK7687612.1"/>
    <property type="molecule type" value="Genomic_DNA"/>
</dbReference>
<keyword evidence="5" id="KW-0472">Membrane</keyword>
<dbReference type="PROSITE" id="PS50294">
    <property type="entry name" value="WD_REPEATS_REGION"/>
    <property type="match status" value="6"/>
</dbReference>
<dbReference type="SUPFAM" id="SSF50978">
    <property type="entry name" value="WD40 repeat-like"/>
    <property type="match status" value="2"/>
</dbReference>
<evidence type="ECO:0000256" key="1">
    <source>
        <dbReference type="ARBA" id="ARBA00022574"/>
    </source>
</evidence>
<feature type="transmembrane region" description="Helical" evidence="5">
    <location>
        <begin position="46"/>
        <end position="70"/>
    </location>
</feature>
<dbReference type="CDD" id="cd00200">
    <property type="entry name" value="WD40"/>
    <property type="match status" value="2"/>
</dbReference>
<dbReference type="CDD" id="cd21037">
    <property type="entry name" value="MLKL_NTD"/>
    <property type="match status" value="1"/>
</dbReference>
<feature type="repeat" description="WD" evidence="3">
    <location>
        <begin position="1010"/>
        <end position="1051"/>
    </location>
</feature>
<dbReference type="InterPro" id="IPR036322">
    <property type="entry name" value="WD40_repeat_dom_sf"/>
</dbReference>
<reference evidence="7 8" key="1">
    <citation type="submission" date="2022-09" db="EMBL/GenBank/DDBJ databases">
        <authorList>
            <person name="Palmer J.M."/>
        </authorList>
    </citation>
    <scope>NUCLEOTIDE SEQUENCE [LARGE SCALE GENOMIC DNA]</scope>
    <source>
        <strain evidence="7 8">DSM 7382</strain>
    </source>
</reference>
<feature type="compositionally biased region" description="Basic and acidic residues" evidence="4">
    <location>
        <begin position="1"/>
        <end position="14"/>
    </location>
</feature>
<dbReference type="InterPro" id="IPR050349">
    <property type="entry name" value="WD_LIS1/nudF_dynein_reg"/>
</dbReference>
<keyword evidence="2" id="KW-0677">Repeat</keyword>
<dbReference type="Proteomes" id="UP001385951">
    <property type="component" value="Unassembled WGS sequence"/>
</dbReference>
<dbReference type="Gene3D" id="1.20.930.20">
    <property type="entry name" value="Adaptor protein Cbl, N-terminal domain"/>
    <property type="match status" value="1"/>
</dbReference>
<dbReference type="Gene3D" id="3.40.50.300">
    <property type="entry name" value="P-loop containing nucleotide triphosphate hydrolases"/>
    <property type="match status" value="1"/>
</dbReference>
<dbReference type="InterPro" id="IPR001680">
    <property type="entry name" value="WD40_rpt"/>
</dbReference>
<evidence type="ECO:0000256" key="5">
    <source>
        <dbReference type="SAM" id="Phobius"/>
    </source>
</evidence>
<feature type="repeat" description="WD" evidence="3">
    <location>
        <begin position="1052"/>
        <end position="1085"/>
    </location>
</feature>
<feature type="repeat" description="WD" evidence="3">
    <location>
        <begin position="968"/>
        <end position="1009"/>
    </location>
</feature>
<evidence type="ECO:0000256" key="2">
    <source>
        <dbReference type="ARBA" id="ARBA00022737"/>
    </source>
</evidence>
<feature type="repeat" description="WD" evidence="3">
    <location>
        <begin position="843"/>
        <end position="887"/>
    </location>
</feature>
<evidence type="ECO:0000313" key="7">
    <source>
        <dbReference type="EMBL" id="KAK7687612.1"/>
    </source>
</evidence>
<dbReference type="InterPro" id="IPR007111">
    <property type="entry name" value="NACHT_NTPase"/>
</dbReference>
<dbReference type="PRINTS" id="PR00320">
    <property type="entry name" value="GPROTEINBRPT"/>
</dbReference>
<keyword evidence="8" id="KW-1185">Reference proteome</keyword>
<dbReference type="PROSITE" id="PS50837">
    <property type="entry name" value="NACHT"/>
    <property type="match status" value="1"/>
</dbReference>
<dbReference type="InterPro" id="IPR020472">
    <property type="entry name" value="WD40_PAC1"/>
</dbReference>
<feature type="region of interest" description="Disordered" evidence="4">
    <location>
        <begin position="1"/>
        <end position="26"/>
    </location>
</feature>
<dbReference type="Pfam" id="PF24883">
    <property type="entry name" value="NPHP3_N"/>
    <property type="match status" value="1"/>
</dbReference>
<dbReference type="InterPro" id="IPR015943">
    <property type="entry name" value="WD40/YVTN_repeat-like_dom_sf"/>
</dbReference>
<dbReference type="Gene3D" id="2.130.10.10">
    <property type="entry name" value="YVTN repeat-like/Quinoprotein amine dehydrogenase"/>
    <property type="match status" value="4"/>
</dbReference>
<keyword evidence="5" id="KW-0812">Transmembrane</keyword>
<organism evidence="7 8">
    <name type="scientific">Cerrena zonata</name>
    <dbReference type="NCBI Taxonomy" id="2478898"/>
    <lineage>
        <taxon>Eukaryota</taxon>
        <taxon>Fungi</taxon>
        <taxon>Dikarya</taxon>
        <taxon>Basidiomycota</taxon>
        <taxon>Agaricomycotina</taxon>
        <taxon>Agaricomycetes</taxon>
        <taxon>Polyporales</taxon>
        <taxon>Cerrenaceae</taxon>
        <taxon>Cerrena</taxon>
    </lineage>
</organism>
<evidence type="ECO:0000313" key="8">
    <source>
        <dbReference type="Proteomes" id="UP001385951"/>
    </source>
</evidence>
<evidence type="ECO:0000256" key="3">
    <source>
        <dbReference type="PROSITE-ProRule" id="PRU00221"/>
    </source>
</evidence>
<keyword evidence="1 3" id="KW-0853">WD repeat</keyword>
<sequence>MSRDSSRNPSRDSSRNPSRNSSRVRRENIEDVLDGARKVIDLGKDVLALASIPGLAAAAGVLSELIGMILKTKANKKTQKELSDEIKLLSEAIIAISKKSVAAIDESQPTHRDQAREAIGTSTELAKRVDDLVKTLKGITEEISELSKHHAIVRFLRSNRDEEALKGFTDRIRNARMNFTTESMVAIERIVTTIQRAVIETVQVVNRIDLNATRKEDEDTLRALPIAEASYQSVYTQSKSHYLAGTRVNILDELEKWAKADRAFANIPVYILSGLAGTGKSTIACEMAKRLDKAQLLGASFFFIRGIEKLSTIHFVLPTIAFQLAKNIPELYRHIVDAVRAYVRSNETMQLEHQLDALLVEPLRALPSNHNPLVIIIDAVDECTQSGQDDVAHLLYLLMKNVHQRSLPLRILLTTRPEIHIKTPLYSTEFHNIAQPFKLQDIPLDVVNMDIARYVEAELSKSRFKAELKAERPNIVAELTGKAAGLFIYASVACDFIFKSLRHKYPKHAVLRLNQWLSETSTVSSMTKPLDMLYLTVLQQSFPESDYSNMIQDVLASVALLQDQVSPQTLESLTGIPVDDVMDIAAQMASVILPCDDTSIEIQPVHASFPQFLIDNARCTDPQFFINPLTHHQAFASKCLALLIKPGVLQMKQQVPVSAHIAYACLHWPAHMVSSQASNALLILLQEFLKRDLLLWFGALSVMGRLRSAAPALSSVQQWVQNITGLDVDKQIPSLLNDGYRFILEYIVTIEMDPMQIYISALPMMPSCLLQELYAPNYQHIPALQLLTIRDSGWGPCLSVMEGHTDWVTSVKYSPDGHFIVTGSCDCTLCTWQADSGTPLNIMRGHEDWVYAVDFCPDQHRPSEVISVSKDKTLCIWDFASGAPLHSISTDKEYRCVAYSPDGKKIVAGSWYSGFKIWDAVTREQLLQADNISQTNSISFSPDGKLIVTAWRNIHIWNADTGDLVCTLEGHTDIVRCAIFFPDGRRVVSGADDRTVCIWDVETGTCLRVLREHTSLIYAIAISPKGDIIASGGEDSTICLWNAESGELVNILRGHTSHVNSLCFSPSGHTLASASNDYTVCIWDIVGHSSGIRKAEEPLPAISCVEFSSDGTIIATGSEDGSVSVWETQTGKQLHHIQLEAKSYVRSLAILPDNQTVACVTAGDAFISIWNISTKNLSKKTLRGNADIVRCSPDGQWIASVTGSNIHLWHTSNGELKHTISYHLHLSDYVKSLSFSSDSKMLQCITNKKHYICDVSTGTLLDTKTTSWEPQTSEVQFKEENGWIISKTSEKKLAWIAGSKRGGEYSNNRATFRFHGKYYAAGSKTGQFTIIDLSKLED</sequence>
<gene>
    <name evidence="7" type="ORF">QCA50_008826</name>
</gene>
<dbReference type="PROSITE" id="PS00678">
    <property type="entry name" value="WD_REPEATS_1"/>
    <property type="match status" value="5"/>
</dbReference>
<dbReference type="InterPro" id="IPR059179">
    <property type="entry name" value="MLKL-like_MCAfunc"/>
</dbReference>
<feature type="repeat" description="WD" evidence="3">
    <location>
        <begin position="1102"/>
        <end position="1136"/>
    </location>
</feature>
<name>A0AAW0GCF7_9APHY</name>
<dbReference type="InterPro" id="IPR036537">
    <property type="entry name" value="Adaptor_Cbl_N_dom_sf"/>
</dbReference>
<dbReference type="Pfam" id="PF00400">
    <property type="entry name" value="WD40"/>
    <property type="match status" value="7"/>
</dbReference>
<dbReference type="SUPFAM" id="SSF52540">
    <property type="entry name" value="P-loop containing nucleoside triphosphate hydrolases"/>
    <property type="match status" value="1"/>
</dbReference>
<keyword evidence="5" id="KW-1133">Transmembrane helix</keyword>
<dbReference type="SMART" id="SM00320">
    <property type="entry name" value="WD40"/>
    <property type="match status" value="10"/>
</dbReference>
<dbReference type="PANTHER" id="PTHR44129">
    <property type="entry name" value="WD REPEAT-CONTAINING PROTEIN POP1"/>
    <property type="match status" value="1"/>
</dbReference>
<accession>A0AAW0GCF7</accession>
<protein>
    <recommendedName>
        <fullName evidence="6">NACHT domain-containing protein</fullName>
    </recommendedName>
</protein>
<dbReference type="PROSITE" id="PS50082">
    <property type="entry name" value="WD_REPEATS_2"/>
    <property type="match status" value="6"/>
</dbReference>
<feature type="domain" description="NACHT" evidence="6">
    <location>
        <begin position="268"/>
        <end position="417"/>
    </location>
</feature>
<evidence type="ECO:0000256" key="4">
    <source>
        <dbReference type="SAM" id="MobiDB-lite"/>
    </source>
</evidence>
<dbReference type="InterPro" id="IPR019775">
    <property type="entry name" value="WD40_repeat_CS"/>
</dbReference>
<comment type="caution">
    <text evidence="7">The sequence shown here is derived from an EMBL/GenBank/DDBJ whole genome shotgun (WGS) entry which is preliminary data.</text>
</comment>
<dbReference type="GO" id="GO:0007166">
    <property type="term" value="P:cell surface receptor signaling pathway"/>
    <property type="evidence" value="ECO:0007669"/>
    <property type="project" value="InterPro"/>
</dbReference>